<dbReference type="GeneID" id="39411789"/>
<keyword evidence="1" id="KW-0496">Mitochondrion</keyword>
<proteinExistence type="predicted"/>
<reference evidence="1" key="2">
    <citation type="submission" date="2019-02" db="EMBL/GenBank/DDBJ databases">
        <authorList>
            <person name="Fang M.L."/>
            <person name="Zhang Y."/>
        </authorList>
    </citation>
    <scope>NUCLEOTIDE SEQUENCE</scope>
    <source>
        <strain evidence="1">YMF1.03216</strain>
    </source>
</reference>
<accession>A0A481ZQ89</accession>
<reference evidence="1" key="1">
    <citation type="journal article" date="2019" name="Mitochondrial DNA Part B Resour">
        <title>Characterization of the complete mitochondrial genome of Drechslerella brochopaga, a fungal species trapping nematodes with constricting rings.</title>
        <authorList>
            <person name="Fang M."/>
            <person name="Wang S."/>
            <person name="Xu J."/>
            <person name="Jiang L."/>
            <person name="Zhou D."/>
            <person name="Zhang K.-Q."/>
            <person name="Zhang Y."/>
        </authorList>
    </citation>
    <scope>NUCLEOTIDE SEQUENCE</scope>
    <source>
        <strain evidence="1">YMF1.03216</strain>
    </source>
</reference>
<gene>
    <name evidence="1" type="primary">orf150</name>
</gene>
<dbReference type="EMBL" id="MK550698">
    <property type="protein sequence ID" value="QBL02538.1"/>
    <property type="molecule type" value="Genomic_DNA"/>
</dbReference>
<dbReference type="AlphaFoldDB" id="A0A481ZQ89"/>
<evidence type="ECO:0000313" key="1">
    <source>
        <dbReference type="EMBL" id="QBL02538.1"/>
    </source>
</evidence>
<geneLocation type="mitochondrion" evidence="1"/>
<protein>
    <submittedName>
        <fullName evidence="1">Uncharacterized protein</fullName>
    </submittedName>
</protein>
<organism evidence="1">
    <name type="scientific">Orbilia brochopaga</name>
    <dbReference type="NCBI Taxonomy" id="3140254"/>
    <lineage>
        <taxon>Eukaryota</taxon>
        <taxon>Fungi</taxon>
        <taxon>Dikarya</taxon>
        <taxon>Ascomycota</taxon>
        <taxon>Pezizomycotina</taxon>
        <taxon>Orbiliomycetes</taxon>
        <taxon>Orbiliales</taxon>
        <taxon>Orbiliaceae</taxon>
        <taxon>Orbilia</taxon>
    </lineage>
</organism>
<sequence length="150" mass="18088">MGAVLYYALDRRILTQKLDEAKKEWTKPLEDWEDIIRNEYMPDVKAYLDFAKQPNLIDHNHAPYNLHIEFQKFKLKYQEHASQFYNESEPGRIKFNLLREKLFEKYPEFAKTLDISKTHYTPSPDIINFRMDMTEIAEIIENLLNLSDWI</sequence>
<dbReference type="RefSeq" id="YP_009568457.1">
    <property type="nucleotide sequence ID" value="NC_041248.1"/>
</dbReference>
<name>A0A481ZQ89_9PEZI</name>